<protein>
    <submittedName>
        <fullName evidence="1">Uncharacterized protein</fullName>
    </submittedName>
</protein>
<evidence type="ECO:0000313" key="4">
    <source>
        <dbReference type="Proteomes" id="UP000232188"/>
    </source>
</evidence>
<evidence type="ECO:0000313" key="1">
    <source>
        <dbReference type="EMBL" id="PJZ53663.1"/>
    </source>
</evidence>
<sequence>MVLVFGFFKHPNFCRDRDFKARIFVFLEHSFPFYGVEKTLLLPQSERIFLKRFVGARSSFYDKAIHRLISSFAGRFF</sequence>
<dbReference type="Proteomes" id="UP000232149">
    <property type="component" value="Unassembled WGS sequence"/>
</dbReference>
<organism evidence="1 4">
    <name type="scientific">Leptospira adleri</name>
    <dbReference type="NCBI Taxonomy" id="2023186"/>
    <lineage>
        <taxon>Bacteria</taxon>
        <taxon>Pseudomonadati</taxon>
        <taxon>Spirochaetota</taxon>
        <taxon>Spirochaetia</taxon>
        <taxon>Leptospirales</taxon>
        <taxon>Leptospiraceae</taxon>
        <taxon>Leptospira</taxon>
    </lineage>
</organism>
<keyword evidence="3" id="KW-1185">Reference proteome</keyword>
<name>A0A2M9YQ43_9LEPT</name>
<gene>
    <name evidence="2" type="ORF">CH376_14325</name>
    <name evidence="1" type="ORF">CH380_08715</name>
</gene>
<evidence type="ECO:0000313" key="3">
    <source>
        <dbReference type="Proteomes" id="UP000232149"/>
    </source>
</evidence>
<comment type="caution">
    <text evidence="1">The sequence shown here is derived from an EMBL/GenBank/DDBJ whole genome shotgun (WGS) entry which is preliminary data.</text>
</comment>
<evidence type="ECO:0000313" key="2">
    <source>
        <dbReference type="EMBL" id="PJZ61196.1"/>
    </source>
</evidence>
<dbReference type="EMBL" id="NPDU01000037">
    <property type="protein sequence ID" value="PJZ61196.1"/>
    <property type="molecule type" value="Genomic_DNA"/>
</dbReference>
<proteinExistence type="predicted"/>
<dbReference type="AlphaFoldDB" id="A0A2M9YQ43"/>
<accession>A0A2M9YQ43</accession>
<dbReference type="Proteomes" id="UP000232188">
    <property type="component" value="Unassembled WGS sequence"/>
</dbReference>
<reference evidence="3 4" key="1">
    <citation type="submission" date="2017-07" db="EMBL/GenBank/DDBJ databases">
        <title>Leptospira spp. isolated from tropical soils.</title>
        <authorList>
            <person name="Thibeaux R."/>
            <person name="Iraola G."/>
            <person name="Ferres I."/>
            <person name="Bierque E."/>
            <person name="Girault D."/>
            <person name="Soupe-Gilbert M.-E."/>
            <person name="Picardeau M."/>
            <person name="Goarant C."/>
        </authorList>
    </citation>
    <scope>NUCLEOTIDE SEQUENCE [LARGE SCALE GENOMIC DNA]</scope>
    <source>
        <strain evidence="1 4">FH2-B-C1</strain>
        <strain evidence="2 3">FH2-B-D1</strain>
    </source>
</reference>
<dbReference type="EMBL" id="NPDV01000006">
    <property type="protein sequence ID" value="PJZ53663.1"/>
    <property type="molecule type" value="Genomic_DNA"/>
</dbReference>